<reference evidence="1" key="1">
    <citation type="journal article" date="2021" name="Front. Microbiol.">
        <title>Comprehensive Comparative Genomics and Phenotyping of Methylobacterium Species.</title>
        <authorList>
            <person name="Alessa O."/>
            <person name="Ogura Y."/>
            <person name="Fujitani Y."/>
            <person name="Takami H."/>
            <person name="Hayashi T."/>
            <person name="Sahin N."/>
            <person name="Tani A."/>
        </authorList>
    </citation>
    <scope>NUCLEOTIDE SEQUENCE</scope>
    <source>
        <strain evidence="1">DSM 19015</strain>
    </source>
</reference>
<dbReference type="EMBL" id="BPQP01000018">
    <property type="protein sequence ID" value="GJD94065.1"/>
    <property type="molecule type" value="Genomic_DNA"/>
</dbReference>
<protein>
    <submittedName>
        <fullName evidence="1">Uncharacterized protein</fullName>
    </submittedName>
</protein>
<evidence type="ECO:0000313" key="1">
    <source>
        <dbReference type="EMBL" id="GJD94065.1"/>
    </source>
</evidence>
<accession>A0ABQ4RX28</accession>
<proteinExistence type="predicted"/>
<dbReference type="RefSeq" id="WP_238243250.1">
    <property type="nucleotide sequence ID" value="NZ_BPQP01000018.1"/>
</dbReference>
<reference evidence="1" key="2">
    <citation type="submission" date="2021-08" db="EMBL/GenBank/DDBJ databases">
        <authorList>
            <person name="Tani A."/>
            <person name="Ola A."/>
            <person name="Ogura Y."/>
            <person name="Katsura K."/>
            <person name="Hayashi T."/>
        </authorList>
    </citation>
    <scope>NUCLEOTIDE SEQUENCE</scope>
    <source>
        <strain evidence="1">DSM 19015</strain>
    </source>
</reference>
<comment type="caution">
    <text evidence="1">The sequence shown here is derived from an EMBL/GenBank/DDBJ whole genome shotgun (WGS) entry which is preliminary data.</text>
</comment>
<evidence type="ECO:0000313" key="2">
    <source>
        <dbReference type="Proteomes" id="UP001055125"/>
    </source>
</evidence>
<dbReference type="Proteomes" id="UP001055125">
    <property type="component" value="Unassembled WGS sequence"/>
</dbReference>
<gene>
    <name evidence="1" type="ORF">OCOJLMKI_1265</name>
</gene>
<keyword evidence="2" id="KW-1185">Reference proteome</keyword>
<organism evidence="1 2">
    <name type="scientific">Methylobacterium iners</name>
    <dbReference type="NCBI Taxonomy" id="418707"/>
    <lineage>
        <taxon>Bacteria</taxon>
        <taxon>Pseudomonadati</taxon>
        <taxon>Pseudomonadota</taxon>
        <taxon>Alphaproteobacteria</taxon>
        <taxon>Hyphomicrobiales</taxon>
        <taxon>Methylobacteriaceae</taxon>
        <taxon>Methylobacterium</taxon>
    </lineage>
</organism>
<name>A0ABQ4RX28_9HYPH</name>
<sequence length="84" mass="8795">MANSFRRVQAPVASAVTLCLKRSGAEVVGEVKLADGVQFSSTGELPVAQAFGIAVHVANEGAREIVVIDPQSVWKDSWGTLAEA</sequence>